<dbReference type="InterPro" id="IPR007314">
    <property type="entry name" value="Cofac_haem-bd_dom"/>
</dbReference>
<dbReference type="Pfam" id="PF04187">
    <property type="entry name" value="Cofac_haem_bdg"/>
    <property type="match status" value="1"/>
</dbReference>
<dbReference type="Gene3D" id="3.40.50.11550">
    <property type="match status" value="2"/>
</dbReference>
<comment type="caution">
    <text evidence="3">The sequence shown here is derived from an EMBL/GenBank/DDBJ whole genome shotgun (WGS) entry which is preliminary data.</text>
</comment>
<accession>A0ABT3BCX9</accession>
<keyword evidence="3" id="KW-0449">Lipoprotein</keyword>
<name>A0ABT3BCX9_9RHOB</name>
<organism evidence="3 4">
    <name type="scientific">Roseobacter sinensis</name>
    <dbReference type="NCBI Taxonomy" id="2931391"/>
    <lineage>
        <taxon>Bacteria</taxon>
        <taxon>Pseudomonadati</taxon>
        <taxon>Pseudomonadota</taxon>
        <taxon>Alphaproteobacteria</taxon>
        <taxon>Rhodobacterales</taxon>
        <taxon>Roseobacteraceae</taxon>
        <taxon>Roseobacter</taxon>
    </lineage>
</organism>
<proteinExistence type="predicted"/>
<evidence type="ECO:0000313" key="3">
    <source>
        <dbReference type="EMBL" id="MCV3271429.1"/>
    </source>
</evidence>
<sequence>MTLFGAAIWAASFASADDMPPEAAQTADVLFIGEQHDNPAHHTLQAAWTRALAPTALVFEMLTPDQAARITPQLRRSESDLEAALEWEASGWPDFGMYYPIFAAAPDAQIFGAAVPRDQIRGLMQDALVDIFGAADAVRFGLDQPLPAAQQATRKEMQAEAHCNALPDEMLPVMVSVQRLRDAALARAALAAVSATGGPVVVITGNGHARADWGAPVYLETAAPDLAIFALGQGEDGSTPPGRFDVTVDGPPVDRGNPCDAFN</sequence>
<dbReference type="RefSeq" id="WP_263843751.1">
    <property type="nucleotide sequence ID" value="NZ_JALIEB010000004.1"/>
</dbReference>
<evidence type="ECO:0000259" key="2">
    <source>
        <dbReference type="Pfam" id="PF04187"/>
    </source>
</evidence>
<reference evidence="3 4" key="1">
    <citation type="submission" date="2022-04" db="EMBL/GenBank/DDBJ databases">
        <title>Roseobacter sp. WL0113 is a bacterium isolated from neritic sediment.</title>
        <authorList>
            <person name="Wang L."/>
            <person name="He W."/>
            <person name="Zhang D.-F."/>
        </authorList>
    </citation>
    <scope>NUCLEOTIDE SEQUENCE [LARGE SCALE GENOMIC DNA]</scope>
    <source>
        <strain evidence="3 4">WL0113</strain>
    </source>
</reference>
<keyword evidence="4" id="KW-1185">Reference proteome</keyword>
<protein>
    <submittedName>
        <fullName evidence="3">ChaN family lipoprotein</fullName>
    </submittedName>
</protein>
<dbReference type="Proteomes" id="UP001208690">
    <property type="component" value="Unassembled WGS sequence"/>
</dbReference>
<dbReference type="SUPFAM" id="SSF159501">
    <property type="entry name" value="EreA/ChaN-like"/>
    <property type="match status" value="1"/>
</dbReference>
<evidence type="ECO:0000313" key="4">
    <source>
        <dbReference type="Proteomes" id="UP001208690"/>
    </source>
</evidence>
<evidence type="ECO:0000256" key="1">
    <source>
        <dbReference type="SAM" id="MobiDB-lite"/>
    </source>
</evidence>
<feature type="region of interest" description="Disordered" evidence="1">
    <location>
        <begin position="237"/>
        <end position="263"/>
    </location>
</feature>
<feature type="domain" description="Haem-binding uptake Tiki superfamily ChaN" evidence="2">
    <location>
        <begin position="23"/>
        <end position="219"/>
    </location>
</feature>
<gene>
    <name evidence="3" type="ORF">MUB52_08320</name>
</gene>
<dbReference type="EMBL" id="JALIEB010000004">
    <property type="protein sequence ID" value="MCV3271429.1"/>
    <property type="molecule type" value="Genomic_DNA"/>
</dbReference>
<dbReference type="CDD" id="cd14727">
    <property type="entry name" value="ChanN-like"/>
    <property type="match status" value="1"/>
</dbReference>